<feature type="compositionally biased region" description="Polar residues" evidence="1">
    <location>
        <begin position="1"/>
        <end position="18"/>
    </location>
</feature>
<proteinExistence type="predicted"/>
<dbReference type="EMBL" id="MFZS01000009">
    <property type="protein sequence ID" value="OGK29254.1"/>
    <property type="molecule type" value="Genomic_DNA"/>
</dbReference>
<evidence type="ECO:0000259" key="2">
    <source>
        <dbReference type="Pfam" id="PF07883"/>
    </source>
</evidence>
<dbReference type="InterPro" id="IPR014710">
    <property type="entry name" value="RmlC-like_jellyroll"/>
</dbReference>
<gene>
    <name evidence="3" type="ORF">A3D06_00835</name>
</gene>
<accession>A0A1F7HE55</accession>
<reference evidence="3 4" key="1">
    <citation type="journal article" date="2016" name="Nat. Commun.">
        <title>Thousands of microbial genomes shed light on interconnected biogeochemical processes in an aquifer system.</title>
        <authorList>
            <person name="Anantharaman K."/>
            <person name="Brown C.T."/>
            <person name="Hug L.A."/>
            <person name="Sharon I."/>
            <person name="Castelle C.J."/>
            <person name="Probst A.J."/>
            <person name="Thomas B.C."/>
            <person name="Singh A."/>
            <person name="Wilkins M.J."/>
            <person name="Karaoz U."/>
            <person name="Brodie E.L."/>
            <person name="Williams K.H."/>
            <person name="Hubbard S.S."/>
            <person name="Banfield J.F."/>
        </authorList>
    </citation>
    <scope>NUCLEOTIDE SEQUENCE [LARGE SCALE GENOMIC DNA]</scope>
</reference>
<dbReference type="InterPro" id="IPR013096">
    <property type="entry name" value="Cupin_2"/>
</dbReference>
<name>A0A1F7HE55_9BACT</name>
<evidence type="ECO:0000313" key="3">
    <source>
        <dbReference type="EMBL" id="OGK29254.1"/>
    </source>
</evidence>
<sequence>MFIKKSQSTPIKTDNDSTIWDYPMPSEEQGISYQELNGRLPKKGWYKNIKCHEIFFIISGSATVTIEDETQDANEGDMVIIEPGQKHYGIYQQTKLITITTPNWYDEQCEIIGV</sequence>
<dbReference type="Gene3D" id="2.60.120.10">
    <property type="entry name" value="Jelly Rolls"/>
    <property type="match status" value="1"/>
</dbReference>
<dbReference type="Proteomes" id="UP000177027">
    <property type="component" value="Unassembled WGS sequence"/>
</dbReference>
<organism evidence="3 4">
    <name type="scientific">Candidatus Roizmanbacteria bacterium RIFCSPHIGHO2_02_FULL_40_9</name>
    <dbReference type="NCBI Taxonomy" id="1802042"/>
    <lineage>
        <taxon>Bacteria</taxon>
        <taxon>Candidatus Roizmaniibacteriota</taxon>
    </lineage>
</organism>
<evidence type="ECO:0000313" key="4">
    <source>
        <dbReference type="Proteomes" id="UP000177027"/>
    </source>
</evidence>
<evidence type="ECO:0000256" key="1">
    <source>
        <dbReference type="SAM" id="MobiDB-lite"/>
    </source>
</evidence>
<feature type="region of interest" description="Disordered" evidence="1">
    <location>
        <begin position="1"/>
        <end position="20"/>
    </location>
</feature>
<protein>
    <recommendedName>
        <fullName evidence="2">Cupin type-2 domain-containing protein</fullName>
    </recommendedName>
</protein>
<dbReference type="InterPro" id="IPR011051">
    <property type="entry name" value="RmlC_Cupin_sf"/>
</dbReference>
<dbReference type="Pfam" id="PF07883">
    <property type="entry name" value="Cupin_2"/>
    <property type="match status" value="1"/>
</dbReference>
<comment type="caution">
    <text evidence="3">The sequence shown here is derived from an EMBL/GenBank/DDBJ whole genome shotgun (WGS) entry which is preliminary data.</text>
</comment>
<feature type="domain" description="Cupin type-2" evidence="2">
    <location>
        <begin position="52"/>
        <end position="88"/>
    </location>
</feature>
<dbReference type="SUPFAM" id="SSF51182">
    <property type="entry name" value="RmlC-like cupins"/>
    <property type="match status" value="1"/>
</dbReference>
<dbReference type="AlphaFoldDB" id="A0A1F7HE55"/>